<dbReference type="Pfam" id="PF01243">
    <property type="entry name" value="PNPOx_N"/>
    <property type="match status" value="1"/>
</dbReference>
<dbReference type="Gene3D" id="2.30.110.10">
    <property type="entry name" value="Electron Transport, Fmn-binding Protein, Chain A"/>
    <property type="match status" value="1"/>
</dbReference>
<name>A0A4V2S6Q7_9PSEU</name>
<evidence type="ECO:0000313" key="2">
    <source>
        <dbReference type="EMBL" id="TCO56990.1"/>
    </source>
</evidence>
<dbReference type="AlphaFoldDB" id="A0A4V2S6Q7"/>
<sequence>MYETHHDLEELQRLLDESYAGAGTHLRSITTPERRLDAAGVVSHTKGVRVLHLATVTARAEPRVSPVDSLFYRGHFYFGSSPESMKFRHIRQRPQVSGTVTAGEELAITVHGVAVQIDTAAPDQRGLRDYIVETYGAAWWDEWGAGAPYARIDPTKMFTYFVPPRNNA</sequence>
<gene>
    <name evidence="2" type="ORF">EV192_106465</name>
</gene>
<organism evidence="2 3">
    <name type="scientific">Actinocrispum wychmicini</name>
    <dbReference type="NCBI Taxonomy" id="1213861"/>
    <lineage>
        <taxon>Bacteria</taxon>
        <taxon>Bacillati</taxon>
        <taxon>Actinomycetota</taxon>
        <taxon>Actinomycetes</taxon>
        <taxon>Pseudonocardiales</taxon>
        <taxon>Pseudonocardiaceae</taxon>
        <taxon>Actinocrispum</taxon>
    </lineage>
</organism>
<reference evidence="2 3" key="1">
    <citation type="submission" date="2019-03" db="EMBL/GenBank/DDBJ databases">
        <title>Genomic Encyclopedia of Type Strains, Phase IV (KMG-IV): sequencing the most valuable type-strain genomes for metagenomic binning, comparative biology and taxonomic classification.</title>
        <authorList>
            <person name="Goeker M."/>
        </authorList>
    </citation>
    <scope>NUCLEOTIDE SEQUENCE [LARGE SCALE GENOMIC DNA]</scope>
    <source>
        <strain evidence="2 3">DSM 45934</strain>
    </source>
</reference>
<dbReference type="SUPFAM" id="SSF50475">
    <property type="entry name" value="FMN-binding split barrel"/>
    <property type="match status" value="1"/>
</dbReference>
<dbReference type="OrthoDB" id="4540122at2"/>
<dbReference type="Proteomes" id="UP000295680">
    <property type="component" value="Unassembled WGS sequence"/>
</dbReference>
<dbReference type="InterPro" id="IPR012349">
    <property type="entry name" value="Split_barrel_FMN-bd"/>
</dbReference>
<evidence type="ECO:0000313" key="3">
    <source>
        <dbReference type="Proteomes" id="UP000295680"/>
    </source>
</evidence>
<comment type="caution">
    <text evidence="2">The sequence shown here is derived from an EMBL/GenBank/DDBJ whole genome shotgun (WGS) entry which is preliminary data.</text>
</comment>
<proteinExistence type="predicted"/>
<evidence type="ECO:0000259" key="1">
    <source>
        <dbReference type="Pfam" id="PF01243"/>
    </source>
</evidence>
<dbReference type="EMBL" id="SLWS01000006">
    <property type="protein sequence ID" value="TCO56990.1"/>
    <property type="molecule type" value="Genomic_DNA"/>
</dbReference>
<dbReference type="RefSeq" id="WP_132120681.1">
    <property type="nucleotide sequence ID" value="NZ_SLWS01000006.1"/>
</dbReference>
<protein>
    <submittedName>
        <fullName evidence="2">Pyridoxamine 5'-phosphate oxidase</fullName>
    </submittedName>
</protein>
<accession>A0A4V2S6Q7</accession>
<feature type="domain" description="Pyridoxamine 5'-phosphate oxidase N-terminal" evidence="1">
    <location>
        <begin position="49"/>
        <end position="138"/>
    </location>
</feature>
<keyword evidence="3" id="KW-1185">Reference proteome</keyword>
<dbReference type="InterPro" id="IPR011576">
    <property type="entry name" value="Pyridox_Oxase_N"/>
</dbReference>